<organism evidence="1 2">
    <name type="scientific">Catenaria anguillulae PL171</name>
    <dbReference type="NCBI Taxonomy" id="765915"/>
    <lineage>
        <taxon>Eukaryota</taxon>
        <taxon>Fungi</taxon>
        <taxon>Fungi incertae sedis</taxon>
        <taxon>Blastocladiomycota</taxon>
        <taxon>Blastocladiomycetes</taxon>
        <taxon>Blastocladiales</taxon>
        <taxon>Catenariaceae</taxon>
        <taxon>Catenaria</taxon>
    </lineage>
</organism>
<evidence type="ECO:0000313" key="1">
    <source>
        <dbReference type="EMBL" id="ORZ40110.1"/>
    </source>
</evidence>
<accession>A0A1Y2HZT8</accession>
<comment type="caution">
    <text evidence="1">The sequence shown here is derived from an EMBL/GenBank/DDBJ whole genome shotgun (WGS) entry which is preliminary data.</text>
</comment>
<gene>
    <name evidence="1" type="ORF">BCR44DRAFT_1426272</name>
</gene>
<name>A0A1Y2HZT8_9FUNG</name>
<protein>
    <submittedName>
        <fullName evidence="1">Uncharacterized protein</fullName>
    </submittedName>
</protein>
<sequence length="87" mass="10152">MRIRKCKLARSFAQACGSEFATNTKLLQFMQKLCTRLEWIQELDKLYVNVHDAILMDGKKRQFKTQEAFSRDAAQRPFPKEVAKELG</sequence>
<dbReference type="EMBL" id="MCFL01000004">
    <property type="protein sequence ID" value="ORZ40110.1"/>
    <property type="molecule type" value="Genomic_DNA"/>
</dbReference>
<dbReference type="Proteomes" id="UP000193411">
    <property type="component" value="Unassembled WGS sequence"/>
</dbReference>
<keyword evidence="2" id="KW-1185">Reference proteome</keyword>
<reference evidence="1 2" key="1">
    <citation type="submission" date="2016-07" db="EMBL/GenBank/DDBJ databases">
        <title>Pervasive Adenine N6-methylation of Active Genes in Fungi.</title>
        <authorList>
            <consortium name="DOE Joint Genome Institute"/>
            <person name="Mondo S.J."/>
            <person name="Dannebaum R.O."/>
            <person name="Kuo R.C."/>
            <person name="Labutti K."/>
            <person name="Haridas S."/>
            <person name="Kuo A."/>
            <person name="Salamov A."/>
            <person name="Ahrendt S.R."/>
            <person name="Lipzen A."/>
            <person name="Sullivan W."/>
            <person name="Andreopoulos W.B."/>
            <person name="Clum A."/>
            <person name="Lindquist E."/>
            <person name="Daum C."/>
            <person name="Ramamoorthy G.K."/>
            <person name="Gryganskyi A."/>
            <person name="Culley D."/>
            <person name="Magnuson J.K."/>
            <person name="James T.Y."/>
            <person name="O'Malley M.A."/>
            <person name="Stajich J.E."/>
            <person name="Spatafora J.W."/>
            <person name="Visel A."/>
            <person name="Grigoriev I.V."/>
        </authorList>
    </citation>
    <scope>NUCLEOTIDE SEQUENCE [LARGE SCALE GENOMIC DNA]</scope>
    <source>
        <strain evidence="1 2">PL171</strain>
    </source>
</reference>
<dbReference type="AlphaFoldDB" id="A0A1Y2HZT8"/>
<proteinExistence type="predicted"/>
<evidence type="ECO:0000313" key="2">
    <source>
        <dbReference type="Proteomes" id="UP000193411"/>
    </source>
</evidence>